<feature type="transmembrane region" description="Helical" evidence="8">
    <location>
        <begin position="53"/>
        <end position="76"/>
    </location>
</feature>
<keyword evidence="6 8" id="KW-1133">Transmembrane helix</keyword>
<keyword evidence="5 8" id="KW-0812">Transmembrane</keyword>
<feature type="transmembrane region" description="Helical" evidence="8">
    <location>
        <begin position="284"/>
        <end position="306"/>
    </location>
</feature>
<dbReference type="InterPro" id="IPR002528">
    <property type="entry name" value="MATE_fam"/>
</dbReference>
<feature type="transmembrane region" description="Helical" evidence="8">
    <location>
        <begin position="97"/>
        <end position="120"/>
    </location>
</feature>
<keyword evidence="7 8" id="KW-0472">Membrane</keyword>
<feature type="transmembrane region" description="Helical" evidence="8">
    <location>
        <begin position="200"/>
        <end position="219"/>
    </location>
</feature>
<keyword evidence="3" id="KW-0813">Transport</keyword>
<feature type="transmembrane region" description="Helical" evidence="8">
    <location>
        <begin position="318"/>
        <end position="345"/>
    </location>
</feature>
<dbReference type="PANTHER" id="PTHR42893">
    <property type="entry name" value="PROTEIN DETOXIFICATION 44, CHLOROPLASTIC-RELATED"/>
    <property type="match status" value="1"/>
</dbReference>
<dbReference type="OrthoDB" id="5242355at2"/>
<dbReference type="InterPro" id="IPR044644">
    <property type="entry name" value="DinF-like"/>
</dbReference>
<feature type="transmembrane region" description="Helical" evidence="8">
    <location>
        <begin position="240"/>
        <end position="264"/>
    </location>
</feature>
<evidence type="ECO:0000256" key="8">
    <source>
        <dbReference type="SAM" id="Phobius"/>
    </source>
</evidence>
<feature type="transmembrane region" description="Helical" evidence="8">
    <location>
        <begin position="351"/>
        <end position="375"/>
    </location>
</feature>
<organism evidence="9 10">
    <name type="scientific">Rarobacter incanus</name>
    <dbReference type="NCBI Taxonomy" id="153494"/>
    <lineage>
        <taxon>Bacteria</taxon>
        <taxon>Bacillati</taxon>
        <taxon>Actinomycetota</taxon>
        <taxon>Actinomycetes</taxon>
        <taxon>Micrococcales</taxon>
        <taxon>Rarobacteraceae</taxon>
        <taxon>Rarobacter</taxon>
    </lineage>
</organism>
<protein>
    <submittedName>
        <fullName evidence="9">Putative MATE family efflux protein</fullName>
    </submittedName>
</protein>
<comment type="caution">
    <text evidence="9">The sequence shown here is derived from an EMBL/GenBank/DDBJ whole genome shotgun (WGS) entry which is preliminary data.</text>
</comment>
<evidence type="ECO:0000256" key="7">
    <source>
        <dbReference type="ARBA" id="ARBA00023136"/>
    </source>
</evidence>
<sequence>MQSKNSPGAGPRTTPADSRRILALAVPALGALVAEPLFILADTAIVGRLGADALAALSVASTALMTVVGLCVFLAYATTSLVARRIGAGDPRAALRAGVDGLWLSFALGIALAIALGFAATDLLRALGAHGSVLALGTAYLRASAAGIPGMLAVLAATGVLRGFQDTRTPLYLTVVGASANALLNVVLVFWVGLGIVGSGLGTAACQLGMGAVAAAIVMRRSRAHAVSLRPRPQGLLGAARSGVPLFIRTLSLRAAIIVTVAVATRLGEAPLAGHQIVTAVWNLIAYALDALAIAAQALIGHALGAGRIREARRLLRIMLRWGVVTGAVCGVAIAATSAFIPWIFTDEAAVAAATSPALIAAAVFLPMAGWVFVLDGVLIGAGDGRYLAWVGLLTLAAYVPAVLAVGALTAAHAHALVWLWVAFGGWFMATRALTTGLRARTDAWLRAGI</sequence>
<dbReference type="EMBL" id="VFNV01000001">
    <property type="protein sequence ID" value="TQK76706.1"/>
    <property type="molecule type" value="Genomic_DNA"/>
</dbReference>
<accession>A0A542SQ16</accession>
<keyword evidence="10" id="KW-1185">Reference proteome</keyword>
<comment type="similarity">
    <text evidence="2">Belongs to the multi antimicrobial extrusion (MATE) (TC 2.A.66.1) family.</text>
</comment>
<dbReference type="Pfam" id="PF01554">
    <property type="entry name" value="MatE"/>
    <property type="match status" value="2"/>
</dbReference>
<gene>
    <name evidence="9" type="ORF">FB389_1396</name>
</gene>
<evidence type="ECO:0000256" key="5">
    <source>
        <dbReference type="ARBA" id="ARBA00022692"/>
    </source>
</evidence>
<evidence type="ECO:0000256" key="3">
    <source>
        <dbReference type="ARBA" id="ARBA00022448"/>
    </source>
</evidence>
<dbReference type="Proteomes" id="UP000316181">
    <property type="component" value="Unassembled WGS sequence"/>
</dbReference>
<evidence type="ECO:0000313" key="9">
    <source>
        <dbReference type="EMBL" id="TQK76706.1"/>
    </source>
</evidence>
<evidence type="ECO:0000313" key="10">
    <source>
        <dbReference type="Proteomes" id="UP000316181"/>
    </source>
</evidence>
<keyword evidence="4" id="KW-1003">Cell membrane</keyword>
<evidence type="ECO:0000256" key="6">
    <source>
        <dbReference type="ARBA" id="ARBA00022989"/>
    </source>
</evidence>
<dbReference type="GO" id="GO:0015297">
    <property type="term" value="F:antiporter activity"/>
    <property type="evidence" value="ECO:0007669"/>
    <property type="project" value="InterPro"/>
</dbReference>
<evidence type="ECO:0000256" key="4">
    <source>
        <dbReference type="ARBA" id="ARBA00022475"/>
    </source>
</evidence>
<dbReference type="PANTHER" id="PTHR42893:SF46">
    <property type="entry name" value="PROTEIN DETOXIFICATION 44, CHLOROPLASTIC"/>
    <property type="match status" value="1"/>
</dbReference>
<feature type="transmembrane region" description="Helical" evidence="8">
    <location>
        <begin position="416"/>
        <end position="435"/>
    </location>
</feature>
<feature type="transmembrane region" description="Helical" evidence="8">
    <location>
        <begin position="387"/>
        <end position="410"/>
    </location>
</feature>
<feature type="transmembrane region" description="Helical" evidence="8">
    <location>
        <begin position="171"/>
        <end position="194"/>
    </location>
</feature>
<proteinExistence type="inferred from homology"/>
<dbReference type="InterPro" id="IPR048279">
    <property type="entry name" value="MdtK-like"/>
</dbReference>
<evidence type="ECO:0000256" key="2">
    <source>
        <dbReference type="ARBA" id="ARBA00010199"/>
    </source>
</evidence>
<evidence type="ECO:0000256" key="1">
    <source>
        <dbReference type="ARBA" id="ARBA00004651"/>
    </source>
</evidence>
<dbReference type="GO" id="GO:0042910">
    <property type="term" value="F:xenobiotic transmembrane transporter activity"/>
    <property type="evidence" value="ECO:0007669"/>
    <property type="project" value="InterPro"/>
</dbReference>
<name>A0A542SQ16_9MICO</name>
<dbReference type="NCBIfam" id="TIGR00797">
    <property type="entry name" value="matE"/>
    <property type="match status" value="1"/>
</dbReference>
<dbReference type="GO" id="GO:0005886">
    <property type="term" value="C:plasma membrane"/>
    <property type="evidence" value="ECO:0007669"/>
    <property type="project" value="UniProtKB-SubCell"/>
</dbReference>
<dbReference type="RefSeq" id="WP_142112163.1">
    <property type="nucleotide sequence ID" value="NZ_BAAATB010000002.1"/>
</dbReference>
<dbReference type="PIRSF" id="PIRSF006603">
    <property type="entry name" value="DinF"/>
    <property type="match status" value="1"/>
</dbReference>
<reference evidence="9 10" key="1">
    <citation type="submission" date="2019-06" db="EMBL/GenBank/DDBJ databases">
        <title>Sequencing the genomes of 1000 actinobacteria strains.</title>
        <authorList>
            <person name="Klenk H.-P."/>
        </authorList>
    </citation>
    <scope>NUCLEOTIDE SEQUENCE [LARGE SCALE GENOMIC DNA]</scope>
    <source>
        <strain evidence="9 10">DSM 10596</strain>
    </source>
</reference>
<dbReference type="AlphaFoldDB" id="A0A542SQ16"/>
<feature type="transmembrane region" description="Helical" evidence="8">
    <location>
        <begin position="140"/>
        <end position="164"/>
    </location>
</feature>
<feature type="transmembrane region" description="Helical" evidence="8">
    <location>
        <begin position="21"/>
        <end position="41"/>
    </location>
</feature>
<comment type="subcellular location">
    <subcellularLocation>
        <location evidence="1">Cell membrane</location>
        <topology evidence="1">Multi-pass membrane protein</topology>
    </subcellularLocation>
</comment>